<keyword evidence="4" id="KW-0444">Lipid biosynthesis</keyword>
<evidence type="ECO:0000256" key="12">
    <source>
        <dbReference type="ARBA" id="ARBA00023315"/>
    </source>
</evidence>
<keyword evidence="5" id="KW-0808">Transferase</keyword>
<dbReference type="PANTHER" id="PTHR31201:SF1">
    <property type="entry name" value="GLYCEROPHOSPHOCHOLINE ACYLTRANSFERASE 1"/>
    <property type="match status" value="1"/>
</dbReference>
<name>A0AAN0K107_AMPQE</name>
<dbReference type="Proteomes" id="UP000007879">
    <property type="component" value="Unassembled WGS sequence"/>
</dbReference>
<evidence type="ECO:0000256" key="7">
    <source>
        <dbReference type="ARBA" id="ARBA00022989"/>
    </source>
</evidence>
<keyword evidence="8" id="KW-0443">Lipid metabolism</keyword>
<evidence type="ECO:0000313" key="14">
    <source>
        <dbReference type="EnsemblMetazoa" id="XP_019862940.1"/>
    </source>
</evidence>
<dbReference type="GO" id="GO:0006656">
    <property type="term" value="P:phosphatidylcholine biosynthetic process"/>
    <property type="evidence" value="ECO:0007669"/>
    <property type="project" value="TreeGrafter"/>
</dbReference>
<evidence type="ECO:0000256" key="11">
    <source>
        <dbReference type="ARBA" id="ARBA00023264"/>
    </source>
</evidence>
<dbReference type="KEGG" id="aqu:109591714"/>
<dbReference type="PANTHER" id="PTHR31201">
    <property type="entry name" value="OS01G0585100 PROTEIN"/>
    <property type="match status" value="1"/>
</dbReference>
<keyword evidence="6 13" id="KW-0812">Transmembrane</keyword>
<dbReference type="GO" id="GO:0016020">
    <property type="term" value="C:membrane"/>
    <property type="evidence" value="ECO:0007669"/>
    <property type="project" value="UniProtKB-SubCell"/>
</dbReference>
<keyword evidence="7 13" id="KW-1133">Transmembrane helix</keyword>
<dbReference type="AlphaFoldDB" id="A0AAN0K107"/>
<sequence length="175" mass="20234">MLLANGLYATITAVYFMSTGTVPPDQGFELCANPTEPGVNGCNSNGWDELILYPFIIYGIWVFCYILIVFYWKEKIIKEKNYMTAFTIMSQEKKGGLIYSITNCLGLKYQKQMYFVAYTVMGCLFFILAYLCFISLVYNYIFFLGFVLIACYNGATFYIKVVGKEYYKNEEKKNE</sequence>
<evidence type="ECO:0000256" key="10">
    <source>
        <dbReference type="ARBA" id="ARBA00023209"/>
    </source>
</evidence>
<keyword evidence="11" id="KW-1208">Phospholipid metabolism</keyword>
<evidence type="ECO:0000256" key="9">
    <source>
        <dbReference type="ARBA" id="ARBA00023136"/>
    </source>
</evidence>
<evidence type="ECO:0000256" key="3">
    <source>
        <dbReference type="ARBA" id="ARBA00019082"/>
    </source>
</evidence>
<protein>
    <recommendedName>
        <fullName evidence="3">Glycerophosphocholine acyltransferase 1</fullName>
    </recommendedName>
</protein>
<evidence type="ECO:0000256" key="8">
    <source>
        <dbReference type="ARBA" id="ARBA00023098"/>
    </source>
</evidence>
<keyword evidence="10" id="KW-0594">Phospholipid biosynthesis</keyword>
<keyword evidence="15" id="KW-1185">Reference proteome</keyword>
<keyword evidence="9 13" id="KW-0472">Membrane</keyword>
<evidence type="ECO:0000256" key="6">
    <source>
        <dbReference type="ARBA" id="ARBA00022692"/>
    </source>
</evidence>
<keyword evidence="12" id="KW-0012">Acyltransferase</keyword>
<feature type="transmembrane region" description="Helical" evidence="13">
    <location>
        <begin position="115"/>
        <end position="136"/>
    </location>
</feature>
<evidence type="ECO:0000256" key="5">
    <source>
        <dbReference type="ARBA" id="ARBA00022679"/>
    </source>
</evidence>
<reference evidence="15" key="1">
    <citation type="journal article" date="2010" name="Nature">
        <title>The Amphimedon queenslandica genome and the evolution of animal complexity.</title>
        <authorList>
            <person name="Srivastava M."/>
            <person name="Simakov O."/>
            <person name="Chapman J."/>
            <person name="Fahey B."/>
            <person name="Gauthier M.E."/>
            <person name="Mitros T."/>
            <person name="Richards G.S."/>
            <person name="Conaco C."/>
            <person name="Dacre M."/>
            <person name="Hellsten U."/>
            <person name="Larroux C."/>
            <person name="Putnam N.H."/>
            <person name="Stanke M."/>
            <person name="Adamska M."/>
            <person name="Darling A."/>
            <person name="Degnan S.M."/>
            <person name="Oakley T.H."/>
            <person name="Plachetzki D.C."/>
            <person name="Zhai Y."/>
            <person name="Adamski M."/>
            <person name="Calcino A."/>
            <person name="Cummins S.F."/>
            <person name="Goodstein D.M."/>
            <person name="Harris C."/>
            <person name="Jackson D.J."/>
            <person name="Leys S.P."/>
            <person name="Shu S."/>
            <person name="Woodcroft B.J."/>
            <person name="Vervoort M."/>
            <person name="Kosik K.S."/>
            <person name="Manning G."/>
            <person name="Degnan B.M."/>
            <person name="Rokhsar D.S."/>
        </authorList>
    </citation>
    <scope>NUCLEOTIDE SEQUENCE [LARGE SCALE GENOMIC DNA]</scope>
</reference>
<evidence type="ECO:0000256" key="4">
    <source>
        <dbReference type="ARBA" id="ARBA00022516"/>
    </source>
</evidence>
<comment type="similarity">
    <text evidence="2">Belongs to the GPC1 family.</text>
</comment>
<dbReference type="GeneID" id="109591714"/>
<evidence type="ECO:0000256" key="2">
    <source>
        <dbReference type="ARBA" id="ARBA00006675"/>
    </source>
</evidence>
<organism evidence="14 15">
    <name type="scientific">Amphimedon queenslandica</name>
    <name type="common">Sponge</name>
    <dbReference type="NCBI Taxonomy" id="400682"/>
    <lineage>
        <taxon>Eukaryota</taxon>
        <taxon>Metazoa</taxon>
        <taxon>Porifera</taxon>
        <taxon>Demospongiae</taxon>
        <taxon>Heteroscleromorpha</taxon>
        <taxon>Haplosclerida</taxon>
        <taxon>Niphatidae</taxon>
        <taxon>Amphimedon</taxon>
    </lineage>
</organism>
<comment type="subcellular location">
    <subcellularLocation>
        <location evidence="1">Membrane</location>
        <topology evidence="1">Multi-pass membrane protein</topology>
    </subcellularLocation>
</comment>
<dbReference type="EnsemblMetazoa" id="XM_020007381.1">
    <property type="protein sequence ID" value="XP_019862940.1"/>
    <property type="gene ID" value="LOC109591714"/>
</dbReference>
<evidence type="ECO:0000313" key="15">
    <source>
        <dbReference type="Proteomes" id="UP000007879"/>
    </source>
</evidence>
<dbReference type="InterPro" id="IPR021261">
    <property type="entry name" value="GPCAT"/>
</dbReference>
<dbReference type="RefSeq" id="XP_019862940.1">
    <property type="nucleotide sequence ID" value="XM_020007381.1"/>
</dbReference>
<feature type="transmembrane region" description="Helical" evidence="13">
    <location>
        <begin position="50"/>
        <end position="72"/>
    </location>
</feature>
<accession>A0AAN0K107</accession>
<dbReference type="GO" id="GO:0016746">
    <property type="term" value="F:acyltransferase activity"/>
    <property type="evidence" value="ECO:0007669"/>
    <property type="project" value="UniProtKB-KW"/>
</dbReference>
<evidence type="ECO:0000256" key="1">
    <source>
        <dbReference type="ARBA" id="ARBA00004141"/>
    </source>
</evidence>
<reference evidence="14" key="2">
    <citation type="submission" date="2024-06" db="UniProtKB">
        <authorList>
            <consortium name="EnsemblMetazoa"/>
        </authorList>
    </citation>
    <scope>IDENTIFICATION</scope>
</reference>
<evidence type="ECO:0000256" key="13">
    <source>
        <dbReference type="SAM" id="Phobius"/>
    </source>
</evidence>
<feature type="transmembrane region" description="Helical" evidence="13">
    <location>
        <begin position="142"/>
        <end position="163"/>
    </location>
</feature>
<proteinExistence type="inferred from homology"/>